<comment type="pathway">
    <text evidence="2 7 8">Cell wall biogenesis; peptidoglycan biosynthesis.</text>
</comment>
<dbReference type="InterPro" id="IPR036565">
    <property type="entry name" value="Mur-like_cat_sf"/>
</dbReference>
<dbReference type="Pfam" id="PF02875">
    <property type="entry name" value="Mur_ligase_C"/>
    <property type="match status" value="1"/>
</dbReference>
<keyword evidence="7 8" id="KW-0573">Peptidoglycan synthesis</keyword>
<dbReference type="Proteomes" id="UP001194273">
    <property type="component" value="Unassembled WGS sequence"/>
</dbReference>
<comment type="similarity">
    <text evidence="7">Belongs to the MurCDEF family.</text>
</comment>
<evidence type="ECO:0000256" key="5">
    <source>
        <dbReference type="ARBA" id="ARBA00022741"/>
    </source>
</evidence>
<evidence type="ECO:0000313" key="11">
    <source>
        <dbReference type="EMBL" id="MBE5023947.1"/>
    </source>
</evidence>
<proteinExistence type="inferred from homology"/>
<dbReference type="GO" id="GO:0008764">
    <property type="term" value="F:UDP-N-acetylmuramoylalanine-D-glutamate ligase activity"/>
    <property type="evidence" value="ECO:0007669"/>
    <property type="project" value="UniProtKB-EC"/>
</dbReference>
<feature type="domain" description="Mur ligase C-terminal" evidence="9">
    <location>
        <begin position="323"/>
        <end position="439"/>
    </location>
</feature>
<evidence type="ECO:0000256" key="2">
    <source>
        <dbReference type="ARBA" id="ARBA00004752"/>
    </source>
</evidence>
<dbReference type="Gene3D" id="3.40.1190.10">
    <property type="entry name" value="Mur-like, catalytic domain"/>
    <property type="match status" value="1"/>
</dbReference>
<evidence type="ECO:0000256" key="3">
    <source>
        <dbReference type="ARBA" id="ARBA00022490"/>
    </source>
</evidence>
<comment type="catalytic activity">
    <reaction evidence="7 8">
        <text>UDP-N-acetyl-alpha-D-muramoyl-L-alanine + D-glutamate + ATP = UDP-N-acetyl-alpha-D-muramoyl-L-alanyl-D-glutamate + ADP + phosphate + H(+)</text>
        <dbReference type="Rhea" id="RHEA:16429"/>
        <dbReference type="ChEBI" id="CHEBI:15378"/>
        <dbReference type="ChEBI" id="CHEBI:29986"/>
        <dbReference type="ChEBI" id="CHEBI:30616"/>
        <dbReference type="ChEBI" id="CHEBI:43474"/>
        <dbReference type="ChEBI" id="CHEBI:83898"/>
        <dbReference type="ChEBI" id="CHEBI:83900"/>
        <dbReference type="ChEBI" id="CHEBI:456216"/>
        <dbReference type="EC" id="6.3.2.9"/>
    </reaction>
</comment>
<dbReference type="EC" id="6.3.2.9" evidence="7 8"/>
<dbReference type="InterPro" id="IPR013221">
    <property type="entry name" value="Mur_ligase_cen"/>
</dbReference>
<comment type="subcellular location">
    <subcellularLocation>
        <location evidence="1 7 8">Cytoplasm</location>
    </subcellularLocation>
</comment>
<keyword evidence="7 8" id="KW-0132">Cell division</keyword>
<dbReference type="EMBL" id="JADCJZ010000001">
    <property type="protein sequence ID" value="MBE5023947.1"/>
    <property type="molecule type" value="Genomic_DNA"/>
</dbReference>
<dbReference type="HAMAP" id="MF_00639">
    <property type="entry name" value="MurD"/>
    <property type="match status" value="1"/>
</dbReference>
<keyword evidence="5 7" id="KW-0547">Nucleotide-binding</keyword>
<comment type="caution">
    <text evidence="11">The sequence shown here is derived from an EMBL/GenBank/DDBJ whole genome shotgun (WGS) entry which is preliminary data.</text>
</comment>
<evidence type="ECO:0000259" key="10">
    <source>
        <dbReference type="Pfam" id="PF08245"/>
    </source>
</evidence>
<accession>A0ABR9QS91</accession>
<protein>
    <recommendedName>
        <fullName evidence="7 8">UDP-N-acetylmuramoylalanine--D-glutamate ligase</fullName>
        <ecNumber evidence="7 8">6.3.2.9</ecNumber>
    </recommendedName>
    <alternativeName>
        <fullName evidence="7">D-glutamic acid-adding enzyme</fullName>
    </alternativeName>
    <alternativeName>
        <fullName evidence="7">UDP-N-acetylmuramoyl-L-alanyl-D-glutamate synthetase</fullName>
    </alternativeName>
</protein>
<name>A0ABR9QS91_9ACTN</name>
<evidence type="ECO:0000256" key="8">
    <source>
        <dbReference type="RuleBase" id="RU003664"/>
    </source>
</evidence>
<keyword evidence="12" id="KW-1185">Reference proteome</keyword>
<dbReference type="InterPro" id="IPR004101">
    <property type="entry name" value="Mur_ligase_C"/>
</dbReference>
<dbReference type="NCBIfam" id="TIGR01087">
    <property type="entry name" value="murD"/>
    <property type="match status" value="1"/>
</dbReference>
<evidence type="ECO:0000256" key="4">
    <source>
        <dbReference type="ARBA" id="ARBA00022598"/>
    </source>
</evidence>
<dbReference type="RefSeq" id="WP_193529353.1">
    <property type="nucleotide sequence ID" value="NZ_JADCJZ010000001.1"/>
</dbReference>
<evidence type="ECO:0000313" key="12">
    <source>
        <dbReference type="Proteomes" id="UP001194273"/>
    </source>
</evidence>
<sequence length="475" mass="49270">MTVTPQAHLGNVAVLGLGRTGEAAARYLCALLGSRVDSVTVFGGAASEPGEGTRALEALGARVVCGTDEVTGSFDLAVASPGIPDSSPFFSAARACSTEVVGEPELAWRESPERWAAVTGTNGKTTTTSLLTHLLREGGLEAVSVGNIGTPAIEALDGRGAGTWFVAELSSFQLATTRLLHPRAAIVLNVTPDHLEWHGTMEAYAAAKERELANLDAGDLAVVSVDDDFCRAMAARAEGRGLRVCRLSVESVPTSSCAAFLRGETLVVRLDGAEHALVDAGELKIVGRYNAENALAAASVALELGVAEKDVRSGLRSFSPIEHRVEPVATVRGVRYVNDSKATNTDAVEKALTAFAPGSVVLLLGGHDKGTDLASLAAAVRARCRAAVCYGEAGERIAAALEAVPSDLAVLRAARLREAFAAASAEARPGETVLLSPACSSFDEFSNMGERGRLFKDLVRALAEKGDAAPAPQGE</sequence>
<feature type="domain" description="Mur ligase central" evidence="10">
    <location>
        <begin position="118"/>
        <end position="301"/>
    </location>
</feature>
<dbReference type="SUPFAM" id="SSF53244">
    <property type="entry name" value="MurD-like peptide ligases, peptide-binding domain"/>
    <property type="match status" value="1"/>
</dbReference>
<dbReference type="SUPFAM" id="SSF51984">
    <property type="entry name" value="MurCD N-terminal domain"/>
    <property type="match status" value="1"/>
</dbReference>
<keyword evidence="3 7" id="KW-0963">Cytoplasm</keyword>
<feature type="binding site" evidence="7">
    <location>
        <begin position="120"/>
        <end position="126"/>
    </location>
    <ligand>
        <name>ATP</name>
        <dbReference type="ChEBI" id="CHEBI:30616"/>
    </ligand>
</feature>
<reference evidence="11 12" key="1">
    <citation type="submission" date="2020-10" db="EMBL/GenBank/DDBJ databases">
        <title>ChiBAC.</title>
        <authorList>
            <person name="Zenner C."/>
            <person name="Hitch T.C.A."/>
            <person name="Clavel T."/>
        </authorList>
    </citation>
    <scope>NUCLEOTIDE SEQUENCE [LARGE SCALE GENOMIC DNA]</scope>
    <source>
        <strain evidence="11 12">DSM 107455</strain>
    </source>
</reference>
<dbReference type="InterPro" id="IPR005762">
    <property type="entry name" value="MurD"/>
</dbReference>
<dbReference type="Gene3D" id="3.40.50.720">
    <property type="entry name" value="NAD(P)-binding Rossmann-like Domain"/>
    <property type="match status" value="1"/>
</dbReference>
<keyword evidence="6 7" id="KW-0067">ATP-binding</keyword>
<dbReference type="SUPFAM" id="SSF53623">
    <property type="entry name" value="MurD-like peptide ligases, catalytic domain"/>
    <property type="match status" value="1"/>
</dbReference>
<keyword evidence="7 8" id="KW-0133">Cell shape</keyword>
<dbReference type="PANTHER" id="PTHR43692:SF1">
    <property type="entry name" value="UDP-N-ACETYLMURAMOYLALANINE--D-GLUTAMATE LIGASE"/>
    <property type="match status" value="1"/>
</dbReference>
<keyword evidence="4 7" id="KW-0436">Ligase</keyword>
<gene>
    <name evidence="7 11" type="primary">murD</name>
    <name evidence="11" type="ORF">INF26_03640</name>
</gene>
<comment type="function">
    <text evidence="7 8">Cell wall formation. Catalyzes the addition of glutamate to the nucleotide precursor UDP-N-acetylmuramoyl-L-alanine (UMA).</text>
</comment>
<evidence type="ECO:0000256" key="1">
    <source>
        <dbReference type="ARBA" id="ARBA00004496"/>
    </source>
</evidence>
<dbReference type="PANTHER" id="PTHR43692">
    <property type="entry name" value="UDP-N-ACETYLMURAMOYLALANINE--D-GLUTAMATE LIGASE"/>
    <property type="match status" value="1"/>
</dbReference>
<dbReference type="Gene3D" id="3.90.190.20">
    <property type="entry name" value="Mur ligase, C-terminal domain"/>
    <property type="match status" value="1"/>
</dbReference>
<dbReference type="Pfam" id="PF08245">
    <property type="entry name" value="Mur_ligase_M"/>
    <property type="match status" value="1"/>
</dbReference>
<dbReference type="InterPro" id="IPR036615">
    <property type="entry name" value="Mur_ligase_C_dom_sf"/>
</dbReference>
<keyword evidence="7 8" id="KW-0131">Cell cycle</keyword>
<evidence type="ECO:0000256" key="6">
    <source>
        <dbReference type="ARBA" id="ARBA00022840"/>
    </source>
</evidence>
<organism evidence="11 12">
    <name type="scientific">Thermophilibacter gallinarum</name>
    <dbReference type="NCBI Taxonomy" id="2779357"/>
    <lineage>
        <taxon>Bacteria</taxon>
        <taxon>Bacillati</taxon>
        <taxon>Actinomycetota</taxon>
        <taxon>Coriobacteriia</taxon>
        <taxon>Coriobacteriales</taxon>
        <taxon>Atopobiaceae</taxon>
        <taxon>Thermophilibacter</taxon>
    </lineage>
</organism>
<keyword evidence="7 8" id="KW-0961">Cell wall biogenesis/degradation</keyword>
<evidence type="ECO:0000259" key="9">
    <source>
        <dbReference type="Pfam" id="PF02875"/>
    </source>
</evidence>
<evidence type="ECO:0000256" key="7">
    <source>
        <dbReference type="HAMAP-Rule" id="MF_00639"/>
    </source>
</evidence>